<evidence type="ECO:0000313" key="4">
    <source>
        <dbReference type="Proteomes" id="UP000283850"/>
    </source>
</evidence>
<evidence type="ECO:0000259" key="2">
    <source>
        <dbReference type="Pfam" id="PF00884"/>
    </source>
</evidence>
<dbReference type="EMBL" id="QRZF01000005">
    <property type="protein sequence ID" value="RGV54627.1"/>
    <property type="molecule type" value="Genomic_DNA"/>
</dbReference>
<organism evidence="3 4">
    <name type="scientific">Bacteroides intestinalis</name>
    <dbReference type="NCBI Taxonomy" id="329854"/>
    <lineage>
        <taxon>Bacteria</taxon>
        <taxon>Pseudomonadati</taxon>
        <taxon>Bacteroidota</taxon>
        <taxon>Bacteroidia</taxon>
        <taxon>Bacteroidales</taxon>
        <taxon>Bacteroidaceae</taxon>
        <taxon>Bacteroides</taxon>
    </lineage>
</organism>
<proteinExistence type="predicted"/>
<evidence type="ECO:0000256" key="1">
    <source>
        <dbReference type="PIRSR" id="PIRSR600917-52"/>
    </source>
</evidence>
<dbReference type="Pfam" id="PF00884">
    <property type="entry name" value="Sulfatase"/>
    <property type="match status" value="1"/>
</dbReference>
<dbReference type="RefSeq" id="WP_022392984.1">
    <property type="nucleotide sequence ID" value="NZ_QRZF01000005.1"/>
</dbReference>
<feature type="modified residue" description="3-oxoalanine (Ser)" evidence="1">
    <location>
        <position position="78"/>
    </location>
</feature>
<comment type="caution">
    <text evidence="3">The sequence shown here is derived from an EMBL/GenBank/DDBJ whole genome shotgun (WGS) entry which is preliminary data.</text>
</comment>
<dbReference type="PROSITE" id="PS51257">
    <property type="entry name" value="PROKAR_LIPOPROTEIN"/>
    <property type="match status" value="1"/>
</dbReference>
<accession>A0A412YAV9</accession>
<dbReference type="SUPFAM" id="SSF53649">
    <property type="entry name" value="Alkaline phosphatase-like"/>
    <property type="match status" value="1"/>
</dbReference>
<dbReference type="PANTHER" id="PTHR46615">
    <property type="entry name" value="ARYLSULFATASE K"/>
    <property type="match status" value="1"/>
</dbReference>
<dbReference type="Proteomes" id="UP000283850">
    <property type="component" value="Unassembled WGS sequence"/>
</dbReference>
<dbReference type="InterPro" id="IPR051849">
    <property type="entry name" value="GAG-degrading_sulfatase"/>
</dbReference>
<reference evidence="3 4" key="1">
    <citation type="submission" date="2018-08" db="EMBL/GenBank/DDBJ databases">
        <title>A genome reference for cultivated species of the human gut microbiota.</title>
        <authorList>
            <person name="Zou Y."/>
            <person name="Xue W."/>
            <person name="Luo G."/>
        </authorList>
    </citation>
    <scope>NUCLEOTIDE SEQUENCE [LARGE SCALE GENOMIC DNA]</scope>
    <source>
        <strain evidence="3 4">AF14-32</strain>
    </source>
</reference>
<name>A0A412YAV9_9BACE</name>
<evidence type="ECO:0000313" key="3">
    <source>
        <dbReference type="EMBL" id="RGV54627.1"/>
    </source>
</evidence>
<comment type="PTM">
    <text evidence="1">The conversion to 3-oxoalanine (also known as C-formylglycine, FGly), of a serine or cysteine residue in prokaryotes and of a cysteine residue in eukaryotes, is critical for catalytic activity.</text>
</comment>
<feature type="domain" description="Sulfatase N-terminal" evidence="2">
    <location>
        <begin position="31"/>
        <end position="361"/>
    </location>
</feature>
<protein>
    <submittedName>
        <fullName evidence="3">Arylsulfatase</fullName>
    </submittedName>
</protein>
<gene>
    <name evidence="3" type="ORF">DWW10_08955</name>
</gene>
<dbReference type="AlphaFoldDB" id="A0A412YAV9"/>
<dbReference type="PANTHER" id="PTHR46615:SF1">
    <property type="entry name" value="ARYLSULFATASE K"/>
    <property type="match status" value="1"/>
</dbReference>
<dbReference type="Gene3D" id="3.40.720.10">
    <property type="entry name" value="Alkaline Phosphatase, subunit A"/>
    <property type="match status" value="1"/>
</dbReference>
<dbReference type="GO" id="GO:0015024">
    <property type="term" value="F:glucuronate-2-sulfatase activity"/>
    <property type="evidence" value="ECO:0007669"/>
    <property type="project" value="TreeGrafter"/>
</dbReference>
<dbReference type="InterPro" id="IPR017850">
    <property type="entry name" value="Alkaline_phosphatase_core_sf"/>
</dbReference>
<sequence length="462" mass="51567">MKKLASVVLYGCGISLFASSCVQKAEEKKLNVLFIMTDQQRYDMLSCAGNRYVNTPSLDRLAENGVRFEHNYCANPVSMPSRFAMATGRYAGEIGYTNNSTKPDTLRVLPVARENSVGNLFRNAGYQTTYSGYPGFYCGKTHMEEYGFTQNGTDYYEGPADFAENFFAGYNPAQDEPFFLYLSFMNPHDICYGAGFDPRFPDELRPHQIAATQKYIDLRKTLSDEEFRAQIPPVPANVGPNGTYAEMKEIGSGSRDWTEGQWDFYRWMYCRLVEDVEQQIGRILTALENSGLADHTIVVFTSDHGEMGQSHGLVFKSRLFEEATRTPLIISGPGVKKGVVDSKSLTSGIDLVPTLCDLAGIPVPENLSGKSLKPVLTGQTDKIDREYIIVESSSGYQINDGRYKYTAFTRGDKEASLMDILTDPGEMADKVDDPAYVAEKERLHGLLMKEIKKITEQAPAEK</sequence>
<dbReference type="GO" id="GO:0004065">
    <property type="term" value="F:arylsulfatase activity"/>
    <property type="evidence" value="ECO:0007669"/>
    <property type="project" value="TreeGrafter"/>
</dbReference>
<dbReference type="InterPro" id="IPR000917">
    <property type="entry name" value="Sulfatase_N"/>
</dbReference>